<evidence type="ECO:0000256" key="5">
    <source>
        <dbReference type="ARBA" id="ARBA00023136"/>
    </source>
</evidence>
<evidence type="ECO:0000313" key="9">
    <source>
        <dbReference type="Proteomes" id="UP000034096"/>
    </source>
</evidence>
<gene>
    <name evidence="8" type="ORF">US75_C0026G0010</name>
</gene>
<keyword evidence="5 6" id="KW-0472">Membrane</keyword>
<dbReference type="InterPro" id="IPR010432">
    <property type="entry name" value="RDD"/>
</dbReference>
<name>A0A0G0L1L6_9BACT</name>
<dbReference type="Pfam" id="PF06271">
    <property type="entry name" value="RDD"/>
    <property type="match status" value="1"/>
</dbReference>
<dbReference type="EMBL" id="LBUE01000026">
    <property type="protein sequence ID" value="KKQ55294.1"/>
    <property type="molecule type" value="Genomic_DNA"/>
</dbReference>
<keyword evidence="3 6" id="KW-0812">Transmembrane</keyword>
<evidence type="ECO:0000256" key="3">
    <source>
        <dbReference type="ARBA" id="ARBA00022692"/>
    </source>
</evidence>
<dbReference type="PANTHER" id="PTHR36115:SF4">
    <property type="entry name" value="MEMBRANE PROTEIN"/>
    <property type="match status" value="1"/>
</dbReference>
<dbReference type="Proteomes" id="UP000034096">
    <property type="component" value="Unassembled WGS sequence"/>
</dbReference>
<comment type="caution">
    <text evidence="8">The sequence shown here is derived from an EMBL/GenBank/DDBJ whole genome shotgun (WGS) entry which is preliminary data.</text>
</comment>
<feature type="domain" description="RDD" evidence="7">
    <location>
        <begin position="7"/>
        <end position="135"/>
    </location>
</feature>
<accession>A0A0G0L1L6</accession>
<keyword evidence="2" id="KW-1003">Cell membrane</keyword>
<evidence type="ECO:0000256" key="2">
    <source>
        <dbReference type="ARBA" id="ARBA00022475"/>
    </source>
</evidence>
<evidence type="ECO:0000256" key="6">
    <source>
        <dbReference type="SAM" id="Phobius"/>
    </source>
</evidence>
<evidence type="ECO:0000256" key="4">
    <source>
        <dbReference type="ARBA" id="ARBA00022989"/>
    </source>
</evidence>
<feature type="transmembrane region" description="Helical" evidence="6">
    <location>
        <begin position="99"/>
        <end position="121"/>
    </location>
</feature>
<protein>
    <recommendedName>
        <fullName evidence="7">RDD domain-containing protein</fullName>
    </recommendedName>
</protein>
<reference evidence="8 9" key="1">
    <citation type="journal article" date="2015" name="Nature">
        <title>rRNA introns, odd ribosomes, and small enigmatic genomes across a large radiation of phyla.</title>
        <authorList>
            <person name="Brown C.T."/>
            <person name="Hug L.A."/>
            <person name="Thomas B.C."/>
            <person name="Sharon I."/>
            <person name="Castelle C.J."/>
            <person name="Singh A."/>
            <person name="Wilkins M.J."/>
            <person name="Williams K.H."/>
            <person name="Banfield J.F."/>
        </authorList>
    </citation>
    <scope>NUCLEOTIDE SEQUENCE [LARGE SCALE GENOMIC DNA]</scope>
</reference>
<comment type="subcellular location">
    <subcellularLocation>
        <location evidence="1">Cell membrane</location>
        <topology evidence="1">Multi-pass membrane protein</topology>
    </subcellularLocation>
</comment>
<feature type="transmembrane region" description="Helical" evidence="6">
    <location>
        <begin position="51"/>
        <end position="70"/>
    </location>
</feature>
<proteinExistence type="predicted"/>
<organism evidence="8 9">
    <name type="scientific">Candidatus Woesebacteria bacterium GW2011_GWC1_38_13</name>
    <dbReference type="NCBI Taxonomy" id="1618583"/>
    <lineage>
        <taxon>Bacteria</taxon>
        <taxon>Candidatus Woeseibacteriota</taxon>
    </lineage>
</organism>
<evidence type="ECO:0000313" key="8">
    <source>
        <dbReference type="EMBL" id="KKQ55294.1"/>
    </source>
</evidence>
<dbReference type="InterPro" id="IPR051791">
    <property type="entry name" value="Pra-immunoreactive"/>
</dbReference>
<feature type="transmembrane region" description="Helical" evidence="6">
    <location>
        <begin position="21"/>
        <end position="45"/>
    </location>
</feature>
<evidence type="ECO:0000259" key="7">
    <source>
        <dbReference type="Pfam" id="PF06271"/>
    </source>
</evidence>
<sequence>MTKNIQYANFPERLLARLVDFSIYHLLILIPFSKIAIINDAAYLLDNILTFTLYILTFAVIVIPFETLMVSKFRGTPGKLLMGLRIQKDQGDRLTLKEAFLRITLGHMVSGIFFSLGYLWIFKNEKRKCWHDIIQGTVVVKEVPYGFWIGLLIFFVFFLMNATIFLQEITGLVENSHFYEDLFNSFFTPKRSVPAMTIPGV</sequence>
<keyword evidence="4 6" id="KW-1133">Transmembrane helix</keyword>
<evidence type="ECO:0000256" key="1">
    <source>
        <dbReference type="ARBA" id="ARBA00004651"/>
    </source>
</evidence>
<dbReference type="STRING" id="1618583.US75_C0026G0010"/>
<dbReference type="AlphaFoldDB" id="A0A0G0L1L6"/>
<dbReference type="PANTHER" id="PTHR36115">
    <property type="entry name" value="PROLINE-RICH ANTIGEN HOMOLOG-RELATED"/>
    <property type="match status" value="1"/>
</dbReference>
<dbReference type="GO" id="GO:0005886">
    <property type="term" value="C:plasma membrane"/>
    <property type="evidence" value="ECO:0007669"/>
    <property type="project" value="UniProtKB-SubCell"/>
</dbReference>
<feature type="transmembrane region" description="Helical" evidence="6">
    <location>
        <begin position="145"/>
        <end position="166"/>
    </location>
</feature>